<proteinExistence type="predicted"/>
<accession>A0A1D3CSW3</accession>
<dbReference type="AlphaFoldDB" id="A0A1D3CSW3"/>
<dbReference type="EMBL" id="JROU02002074">
    <property type="protein sequence ID" value="OEH74285.1"/>
    <property type="molecule type" value="Genomic_DNA"/>
</dbReference>
<dbReference type="Proteomes" id="UP000095192">
    <property type="component" value="Unassembled WGS sequence"/>
</dbReference>
<gene>
    <name evidence="1" type="ORF">cyc_03699</name>
</gene>
<reference evidence="1 2" key="1">
    <citation type="journal article" date="2016" name="BMC Genomics">
        <title>Comparative genomics reveals Cyclospora cayetanensis possesses coccidia-like metabolism and invasion components but unique surface antigens.</title>
        <authorList>
            <person name="Liu S."/>
            <person name="Wang L."/>
            <person name="Zheng H."/>
            <person name="Xu Z."/>
            <person name="Roellig D.M."/>
            <person name="Li N."/>
            <person name="Frace M.A."/>
            <person name="Tang K."/>
            <person name="Arrowood M.J."/>
            <person name="Moss D.M."/>
            <person name="Zhang L."/>
            <person name="Feng Y."/>
            <person name="Xiao L."/>
        </authorList>
    </citation>
    <scope>NUCLEOTIDE SEQUENCE [LARGE SCALE GENOMIC DNA]</scope>
    <source>
        <strain evidence="1 2">CHN_HEN01</strain>
    </source>
</reference>
<keyword evidence="2" id="KW-1185">Reference proteome</keyword>
<protein>
    <submittedName>
        <fullName evidence="1">Uncharacterized protein</fullName>
    </submittedName>
</protein>
<evidence type="ECO:0000313" key="1">
    <source>
        <dbReference type="EMBL" id="OEH74285.1"/>
    </source>
</evidence>
<comment type="caution">
    <text evidence="1">The sequence shown here is derived from an EMBL/GenBank/DDBJ whole genome shotgun (WGS) entry which is preliminary data.</text>
</comment>
<evidence type="ECO:0000313" key="2">
    <source>
        <dbReference type="Proteomes" id="UP000095192"/>
    </source>
</evidence>
<dbReference type="InParanoid" id="A0A1D3CSW3"/>
<organism evidence="1 2">
    <name type="scientific">Cyclospora cayetanensis</name>
    <dbReference type="NCBI Taxonomy" id="88456"/>
    <lineage>
        <taxon>Eukaryota</taxon>
        <taxon>Sar</taxon>
        <taxon>Alveolata</taxon>
        <taxon>Apicomplexa</taxon>
        <taxon>Conoidasida</taxon>
        <taxon>Coccidia</taxon>
        <taxon>Eucoccidiorida</taxon>
        <taxon>Eimeriorina</taxon>
        <taxon>Eimeriidae</taxon>
        <taxon>Cyclospora</taxon>
    </lineage>
</organism>
<name>A0A1D3CSW3_9EIME</name>
<dbReference type="VEuPathDB" id="ToxoDB:cyc_03699"/>
<sequence>MGPPRRAPVADAADAAGACLRLLPGALWLNDSTDSSSIDSSGRGIQLAHHPAADRQVHLSCLRGASASRAVATCGLHSPGDLQRTCDNATVAEAGKAESRKDYPICKSSS</sequence>